<dbReference type="AlphaFoldDB" id="Q3BN12"/>
<protein>
    <submittedName>
        <fullName evidence="2">Uncharacterized protein</fullName>
    </submittedName>
</protein>
<feature type="region of interest" description="Disordered" evidence="1">
    <location>
        <begin position="95"/>
        <end position="129"/>
    </location>
</feature>
<dbReference type="Proteomes" id="UP000007069">
    <property type="component" value="Chromosome"/>
</dbReference>
<dbReference type="KEGG" id="xcv:XCV4120"/>
<dbReference type="HOGENOM" id="CLU_1488454_0_0_6"/>
<accession>Q3BN12</accession>
<gene>
    <name evidence="2" type="ordered locus">XCV4120</name>
</gene>
<proteinExistence type="predicted"/>
<dbReference type="EMBL" id="AM039952">
    <property type="protein sequence ID" value="CAJ25851.1"/>
    <property type="molecule type" value="Genomic_DNA"/>
</dbReference>
<feature type="compositionally biased region" description="Basic and acidic residues" evidence="1">
    <location>
        <begin position="110"/>
        <end position="122"/>
    </location>
</feature>
<name>Q3BN12_XANE5</name>
<evidence type="ECO:0000313" key="3">
    <source>
        <dbReference type="Proteomes" id="UP000007069"/>
    </source>
</evidence>
<evidence type="ECO:0000256" key="1">
    <source>
        <dbReference type="SAM" id="MobiDB-lite"/>
    </source>
</evidence>
<organism evidence="3">
    <name type="scientific">Xanthomonas euvesicatoria pv. vesicatoria (strain 85-10)</name>
    <name type="common">Xanthomonas campestris pv. vesicatoria</name>
    <dbReference type="NCBI Taxonomy" id="316273"/>
    <lineage>
        <taxon>Bacteria</taxon>
        <taxon>Pseudomonadati</taxon>
        <taxon>Pseudomonadota</taxon>
        <taxon>Gammaproteobacteria</taxon>
        <taxon>Lysobacterales</taxon>
        <taxon>Lysobacteraceae</taxon>
        <taxon>Xanthomonas</taxon>
    </lineage>
</organism>
<sequence>MNCFLRFFPGDLKQVSKYSVFCQSLGAQTFARQKNPDAMAKISPSLSEIQRGRGGKPTALQGAVWGYQTAVRSAAMDAAIPIDAVDMTGAARAGGSAPTGGAACTHKRGVSREPGRCDKSARDYPPAAPTAVATNSVPLLLVSEAQPRTRIAADAARCQGHAWQARLARSARRHGGKFAAL</sequence>
<evidence type="ECO:0000313" key="2">
    <source>
        <dbReference type="EMBL" id="CAJ25851.1"/>
    </source>
</evidence>
<reference evidence="2 3" key="1">
    <citation type="journal article" date="2005" name="J. Bacteriol.">
        <title>Insights into genome plasticity and pathogenicity of the plant pathogenic Bacterium Xanthomonas campestris pv. vesicatoria revealed by the complete genome sequence.</title>
        <authorList>
            <person name="Thieme F."/>
            <person name="Koebnik R."/>
            <person name="Bekel T."/>
            <person name="Berger C."/>
            <person name="Boch J."/>
            <person name="Buettner D."/>
            <person name="Caldana C."/>
            <person name="Gaigalat L."/>
            <person name="Goesmann A."/>
            <person name="Kay S."/>
            <person name="Kirchner O."/>
            <person name="Lanz C."/>
            <person name="Linke B."/>
            <person name="McHardy A.C."/>
            <person name="Meyer F."/>
            <person name="Mittenhuber G."/>
            <person name="Nies D.H."/>
            <person name="Niesbach-Kloesgen U."/>
            <person name="Patschkowski T."/>
            <person name="Rueckert C."/>
            <person name="Rupp O."/>
            <person name="Schneicker S."/>
            <person name="Schuster S.C."/>
            <person name="Vorhoelter F.J."/>
            <person name="Weber E."/>
            <person name="Puehler A."/>
            <person name="Bonas U."/>
            <person name="Bartels D."/>
            <person name="Kaiser O."/>
        </authorList>
    </citation>
    <scope>NUCLEOTIDE SEQUENCE [LARGE SCALE GENOMIC DNA]</scope>
    <source>
        <strain evidence="2 3">85-10</strain>
    </source>
</reference>